<evidence type="ECO:0000256" key="2">
    <source>
        <dbReference type="SAM" id="MobiDB-lite"/>
    </source>
</evidence>
<name>A0A158JRT4_9BURK</name>
<accession>A0A158JRT4</accession>
<dbReference type="EMBL" id="FCON02000047">
    <property type="protein sequence ID" value="SAL71644.1"/>
    <property type="molecule type" value="Genomic_DNA"/>
</dbReference>
<protein>
    <submittedName>
        <fullName evidence="4">Acyl-CoA dehydrogenase</fullName>
    </submittedName>
</protein>
<dbReference type="Proteomes" id="UP000054770">
    <property type="component" value="Unassembled WGS sequence"/>
</dbReference>
<comment type="caution">
    <text evidence="4">The sequence shown here is derived from an EMBL/GenBank/DDBJ whole genome shotgun (WGS) entry which is preliminary data.</text>
</comment>
<sequence>MPLPPAFDEQWPPNRRSSASSRTPGPIVDDVKLGSAIASACGERDGKSGLLRFGQRVDGIEGQIEYHLADQHAFATNRQWRGHCSMFTLTRSSRAQLNEVRDLREHVAQIGLHLRARRSTSPTTWQADAKRPPARRNSPTPPTTASKLAKAGAFRARVFYESTDEVCQSILAGNDVTPEQVSLLRLSATQIAREGAEVVSRAYRLGGTIVIYRNHPLQRLRRDAMSSRTTPSLVKATTTERAPCSSAFS</sequence>
<feature type="region of interest" description="Disordered" evidence="2">
    <location>
        <begin position="223"/>
        <end position="249"/>
    </location>
</feature>
<dbReference type="GO" id="GO:0016491">
    <property type="term" value="F:oxidoreductase activity"/>
    <property type="evidence" value="ECO:0007669"/>
    <property type="project" value="UniProtKB-KW"/>
</dbReference>
<evidence type="ECO:0000313" key="4">
    <source>
        <dbReference type="EMBL" id="SAL71644.1"/>
    </source>
</evidence>
<feature type="compositionally biased region" description="Polar residues" evidence="2">
    <location>
        <begin position="226"/>
        <end position="249"/>
    </location>
</feature>
<feature type="region of interest" description="Disordered" evidence="2">
    <location>
        <begin position="1"/>
        <end position="27"/>
    </location>
</feature>
<proteinExistence type="predicted"/>
<evidence type="ECO:0000256" key="1">
    <source>
        <dbReference type="ARBA" id="ARBA00023002"/>
    </source>
</evidence>
<feature type="domain" description="Acyl-CoA dehydrogenase C-terminal" evidence="3">
    <location>
        <begin position="157"/>
        <end position="224"/>
    </location>
</feature>
<reference evidence="4" key="1">
    <citation type="submission" date="2016-01" db="EMBL/GenBank/DDBJ databases">
        <authorList>
            <person name="Peeters C."/>
        </authorList>
    </citation>
    <scope>NUCLEOTIDE SEQUENCE [LARGE SCALE GENOMIC DNA]</scope>
    <source>
        <strain evidence="4">LMG 22940</strain>
    </source>
</reference>
<organism evidence="4 5">
    <name type="scientific">Caballeronia choica</name>
    <dbReference type="NCBI Taxonomy" id="326476"/>
    <lineage>
        <taxon>Bacteria</taxon>
        <taxon>Pseudomonadati</taxon>
        <taxon>Pseudomonadota</taxon>
        <taxon>Betaproteobacteria</taxon>
        <taxon>Burkholderiales</taxon>
        <taxon>Burkholderiaceae</taxon>
        <taxon>Caballeronia</taxon>
    </lineage>
</organism>
<dbReference type="Pfam" id="PF08028">
    <property type="entry name" value="Acyl-CoA_dh_2"/>
    <property type="match status" value="1"/>
</dbReference>
<keyword evidence="1" id="KW-0560">Oxidoreductase</keyword>
<dbReference type="Gene3D" id="1.20.140.10">
    <property type="entry name" value="Butyryl-CoA Dehydrogenase, subunit A, domain 3"/>
    <property type="match status" value="1"/>
</dbReference>
<dbReference type="InterPro" id="IPR013107">
    <property type="entry name" value="Acyl-CoA_DH_C"/>
</dbReference>
<gene>
    <name evidence="4" type="ORF">AWB68_04165</name>
</gene>
<feature type="region of interest" description="Disordered" evidence="2">
    <location>
        <begin position="118"/>
        <end position="146"/>
    </location>
</feature>
<evidence type="ECO:0000259" key="3">
    <source>
        <dbReference type="Pfam" id="PF08028"/>
    </source>
</evidence>
<evidence type="ECO:0000313" key="5">
    <source>
        <dbReference type="Proteomes" id="UP000054770"/>
    </source>
</evidence>
<dbReference type="AlphaFoldDB" id="A0A158JRT4"/>
<keyword evidence="5" id="KW-1185">Reference proteome</keyword>